<evidence type="ECO:0000256" key="2">
    <source>
        <dbReference type="ARBA" id="ARBA00009539"/>
    </source>
</evidence>
<evidence type="ECO:0000256" key="5">
    <source>
        <dbReference type="ARBA" id="ARBA00022857"/>
    </source>
</evidence>
<dbReference type="GO" id="GO:0004146">
    <property type="term" value="F:dihydrofolate reductase activity"/>
    <property type="evidence" value="ECO:0007669"/>
    <property type="project" value="UniProtKB-EC"/>
</dbReference>
<dbReference type="PANTHER" id="PTHR48069:SF3">
    <property type="entry name" value="DIHYDROFOLATE REDUCTASE"/>
    <property type="match status" value="1"/>
</dbReference>
<dbReference type="EC" id="1.5.1.3" evidence="3 7"/>
<dbReference type="InterPro" id="IPR001796">
    <property type="entry name" value="DHFR_dom"/>
</dbReference>
<dbReference type="Proteomes" id="UP000013893">
    <property type="component" value="Chromosome"/>
</dbReference>
<keyword evidence="10" id="KW-1185">Reference proteome</keyword>
<evidence type="ECO:0000256" key="3">
    <source>
        <dbReference type="ARBA" id="ARBA00012856"/>
    </source>
</evidence>
<dbReference type="GO" id="GO:0050661">
    <property type="term" value="F:NADP binding"/>
    <property type="evidence" value="ECO:0007669"/>
    <property type="project" value="InterPro"/>
</dbReference>
<dbReference type="PRINTS" id="PR00070">
    <property type="entry name" value="DHFR"/>
</dbReference>
<protein>
    <recommendedName>
        <fullName evidence="3 7">Dihydrofolate reductase</fullName>
        <ecNumber evidence="3 7">1.5.1.3</ecNumber>
    </recommendedName>
</protein>
<dbReference type="Pfam" id="PF00186">
    <property type="entry name" value="DHFR_1"/>
    <property type="match status" value="1"/>
</dbReference>
<dbReference type="KEGG" id="saal:L336_0949"/>
<dbReference type="AlphaFoldDB" id="R4PLX3"/>
<dbReference type="GO" id="GO:0006730">
    <property type="term" value="P:one-carbon metabolic process"/>
    <property type="evidence" value="ECO:0007669"/>
    <property type="project" value="UniProtKB-KW"/>
</dbReference>
<evidence type="ECO:0000256" key="7">
    <source>
        <dbReference type="PIRNR" id="PIRNR000194"/>
    </source>
</evidence>
<reference evidence="9 10" key="1">
    <citation type="journal article" date="2013" name="Nat. Biotechnol.">
        <title>Genome sequences of rare, uncultured bacteria obtained by differential coverage binning of multiple metagenomes.</title>
        <authorList>
            <person name="Albertsen M."/>
            <person name="Hugenholtz P."/>
            <person name="Skarshewski A."/>
            <person name="Nielsen K.L."/>
            <person name="Tyson G.W."/>
            <person name="Nielsen P.H."/>
        </authorList>
    </citation>
    <scope>NUCLEOTIDE SEQUENCE [LARGE SCALE GENOMIC DNA]</scope>
    <source>
        <strain evidence="9">TM71</strain>
    </source>
</reference>
<dbReference type="CDD" id="cd00209">
    <property type="entry name" value="DHFR"/>
    <property type="match status" value="1"/>
</dbReference>
<comment type="similarity">
    <text evidence="2 7">Belongs to the dihydrofolate reductase family.</text>
</comment>
<evidence type="ECO:0000313" key="9">
    <source>
        <dbReference type="EMBL" id="AGL62648.1"/>
    </source>
</evidence>
<organism evidence="9 10">
    <name type="scientific">Candidatus Saccharimonas aalborgensis</name>
    <dbReference type="NCBI Taxonomy" id="1332188"/>
    <lineage>
        <taxon>Bacteria</taxon>
        <taxon>Candidatus Saccharimonadota</taxon>
        <taxon>Candidatus Saccharimonadia</taxon>
        <taxon>Candidatus Saccharimonadales</taxon>
        <taxon>Candidatus Saccharimonadaceae</taxon>
        <taxon>Candidatus Saccharimonas</taxon>
    </lineage>
</organism>
<dbReference type="SUPFAM" id="SSF53597">
    <property type="entry name" value="Dihydrofolate reductase-like"/>
    <property type="match status" value="1"/>
</dbReference>
<dbReference type="GO" id="GO:0005829">
    <property type="term" value="C:cytosol"/>
    <property type="evidence" value="ECO:0007669"/>
    <property type="project" value="TreeGrafter"/>
</dbReference>
<evidence type="ECO:0000256" key="1">
    <source>
        <dbReference type="ARBA" id="ARBA00004903"/>
    </source>
</evidence>
<name>R4PLX3_9BACT</name>
<evidence type="ECO:0000259" key="8">
    <source>
        <dbReference type="PROSITE" id="PS51330"/>
    </source>
</evidence>
<dbReference type="GO" id="GO:0046452">
    <property type="term" value="P:dihydrofolate metabolic process"/>
    <property type="evidence" value="ECO:0007669"/>
    <property type="project" value="TreeGrafter"/>
</dbReference>
<evidence type="ECO:0000313" key="10">
    <source>
        <dbReference type="Proteomes" id="UP000013893"/>
    </source>
</evidence>
<dbReference type="PIRSF" id="PIRSF000194">
    <property type="entry name" value="DHFR"/>
    <property type="match status" value="1"/>
</dbReference>
<evidence type="ECO:0000256" key="6">
    <source>
        <dbReference type="ARBA" id="ARBA00023002"/>
    </source>
</evidence>
<keyword evidence="5 7" id="KW-0521">NADP</keyword>
<dbReference type="EMBL" id="CP005957">
    <property type="protein sequence ID" value="AGL62648.1"/>
    <property type="molecule type" value="Genomic_DNA"/>
</dbReference>
<feature type="domain" description="DHFR" evidence="8">
    <location>
        <begin position="1"/>
        <end position="161"/>
    </location>
</feature>
<dbReference type="InterPro" id="IPR024072">
    <property type="entry name" value="DHFR-like_dom_sf"/>
</dbReference>
<comment type="pathway">
    <text evidence="1 7">Cofactor biosynthesis; tetrahydrofolate biosynthesis; 5,6,7,8-tetrahydrofolate from 7,8-dihydrofolate: step 1/1.</text>
</comment>
<dbReference type="GO" id="GO:0046654">
    <property type="term" value="P:tetrahydrofolate biosynthetic process"/>
    <property type="evidence" value="ECO:0007669"/>
    <property type="project" value="UniProtKB-UniPathway"/>
</dbReference>
<dbReference type="OrthoDB" id="9804315at2"/>
<accession>R4PLX3</accession>
<evidence type="ECO:0000256" key="4">
    <source>
        <dbReference type="ARBA" id="ARBA00022563"/>
    </source>
</evidence>
<proteinExistence type="inferred from homology"/>
<dbReference type="PROSITE" id="PS51330">
    <property type="entry name" value="DHFR_2"/>
    <property type="match status" value="1"/>
</dbReference>
<comment type="function">
    <text evidence="7">Key enzyme in folate metabolism. Catalyzes an essential reaction for de novo glycine and purine synthesis, and for DNA precursor synthesis.</text>
</comment>
<dbReference type="Gene3D" id="3.40.430.10">
    <property type="entry name" value="Dihydrofolate Reductase, subunit A"/>
    <property type="match status" value="1"/>
</dbReference>
<gene>
    <name evidence="9" type="ORF">L336_0949</name>
</gene>
<dbReference type="GO" id="GO:0046655">
    <property type="term" value="P:folic acid metabolic process"/>
    <property type="evidence" value="ECO:0007669"/>
    <property type="project" value="TreeGrafter"/>
</dbReference>
<keyword evidence="6 7" id="KW-0560">Oxidoreductase</keyword>
<dbReference type="STRING" id="1332188.L336_0949"/>
<dbReference type="RefSeq" id="WP_015642098.1">
    <property type="nucleotide sequence ID" value="NC_021219.1"/>
</dbReference>
<dbReference type="HOGENOM" id="CLU_043966_5_1_0"/>
<dbReference type="UniPathway" id="UPA00077">
    <property type="reaction ID" value="UER00158"/>
</dbReference>
<dbReference type="PATRIC" id="fig|1332188.3.peg.946"/>
<keyword evidence="4 7" id="KW-0554">One-carbon metabolism</keyword>
<dbReference type="InterPro" id="IPR012259">
    <property type="entry name" value="DHFR"/>
</dbReference>
<comment type="catalytic activity">
    <reaction evidence="7">
        <text>(6S)-5,6,7,8-tetrahydrofolate + NADP(+) = 7,8-dihydrofolate + NADPH + H(+)</text>
        <dbReference type="Rhea" id="RHEA:15009"/>
        <dbReference type="ChEBI" id="CHEBI:15378"/>
        <dbReference type="ChEBI" id="CHEBI:57451"/>
        <dbReference type="ChEBI" id="CHEBI:57453"/>
        <dbReference type="ChEBI" id="CHEBI:57783"/>
        <dbReference type="ChEBI" id="CHEBI:58349"/>
        <dbReference type="EC" id="1.5.1.3"/>
    </reaction>
</comment>
<dbReference type="PANTHER" id="PTHR48069">
    <property type="entry name" value="DIHYDROFOLATE REDUCTASE"/>
    <property type="match status" value="1"/>
</dbReference>
<sequence length="162" mass="18363">MKELIVAYDQKRGIGADGDLLWQRDLPGDLAHFKQMTMGSSLVMGRTTYESIGRPLPGREMIVVTHRPLDDEGIIAVHSLAEAYTRASRERTVVIGGGQIYEQALREGSIERIHATEVTATFPGATVFFPVLDAMWHETTREHHGSNEHDRYSYDFVTYERR</sequence>